<proteinExistence type="predicted"/>
<evidence type="ECO:0000313" key="1">
    <source>
        <dbReference type="EMBL" id="MBB6215062.1"/>
    </source>
</evidence>
<dbReference type="EMBL" id="JACHEN010000005">
    <property type="protein sequence ID" value="MBB6215106.1"/>
    <property type="molecule type" value="Genomic_DNA"/>
</dbReference>
<dbReference type="Proteomes" id="UP000579281">
    <property type="component" value="Unassembled WGS sequence"/>
</dbReference>
<comment type="caution">
    <text evidence="2">The sequence shown here is derived from an EMBL/GenBank/DDBJ whole genome shotgun (WGS) entry which is preliminary data.</text>
</comment>
<evidence type="ECO:0000313" key="2">
    <source>
        <dbReference type="EMBL" id="MBB6215106.1"/>
    </source>
</evidence>
<accession>A0A841KNU0</accession>
<gene>
    <name evidence="1" type="ORF">HNQ80_001151</name>
    <name evidence="2" type="ORF">HNQ80_001195</name>
</gene>
<evidence type="ECO:0000313" key="3">
    <source>
        <dbReference type="Proteomes" id="UP000579281"/>
    </source>
</evidence>
<dbReference type="EMBL" id="JACHEN010000005">
    <property type="protein sequence ID" value="MBB6215062.1"/>
    <property type="molecule type" value="Genomic_DNA"/>
</dbReference>
<sequence length="38" mass="4386">MFCRLMLLNIHGFFMQTLHPKRVGEAYGMLMAEGGEKK</sequence>
<reference evidence="2 3" key="1">
    <citation type="submission" date="2020-08" db="EMBL/GenBank/DDBJ databases">
        <title>Genomic Encyclopedia of Type Strains, Phase IV (KMG-IV): sequencing the most valuable type-strain genomes for metagenomic binning, comparative biology and taxonomic classification.</title>
        <authorList>
            <person name="Goeker M."/>
        </authorList>
    </citation>
    <scope>NUCLEOTIDE SEQUENCE [LARGE SCALE GENOMIC DNA]</scope>
    <source>
        <strain evidence="2 3">DSM 103526</strain>
    </source>
</reference>
<keyword evidence="3" id="KW-1185">Reference proteome</keyword>
<name>A0A841KNU0_9FIRM</name>
<protein>
    <submittedName>
        <fullName evidence="2">Uncharacterized protein</fullName>
    </submittedName>
</protein>
<dbReference type="AlphaFoldDB" id="A0A841KNU0"/>
<organism evidence="2 3">
    <name type="scientific">Anaerosolibacter carboniphilus</name>
    <dbReference type="NCBI Taxonomy" id="1417629"/>
    <lineage>
        <taxon>Bacteria</taxon>
        <taxon>Bacillati</taxon>
        <taxon>Bacillota</taxon>
        <taxon>Clostridia</taxon>
        <taxon>Peptostreptococcales</taxon>
        <taxon>Thermotaleaceae</taxon>
        <taxon>Anaerosolibacter</taxon>
    </lineage>
</organism>